<dbReference type="Proteomes" id="UP000789525">
    <property type="component" value="Unassembled WGS sequence"/>
</dbReference>
<comment type="caution">
    <text evidence="1">The sequence shown here is derived from an EMBL/GenBank/DDBJ whole genome shotgun (WGS) entry which is preliminary data.</text>
</comment>
<proteinExistence type="predicted"/>
<evidence type="ECO:0000313" key="2">
    <source>
        <dbReference type="Proteomes" id="UP000789525"/>
    </source>
</evidence>
<reference evidence="1" key="1">
    <citation type="submission" date="2021-06" db="EMBL/GenBank/DDBJ databases">
        <authorList>
            <person name="Kallberg Y."/>
            <person name="Tangrot J."/>
            <person name="Rosling A."/>
        </authorList>
    </citation>
    <scope>NUCLEOTIDE SEQUENCE</scope>
    <source>
        <strain evidence="1">CL356</strain>
    </source>
</reference>
<dbReference type="EMBL" id="CAJVPT010003390">
    <property type="protein sequence ID" value="CAG8495148.1"/>
    <property type="molecule type" value="Genomic_DNA"/>
</dbReference>
<protein>
    <submittedName>
        <fullName evidence="1">12193_t:CDS:1</fullName>
    </submittedName>
</protein>
<organism evidence="1 2">
    <name type="scientific">Acaulospora colombiana</name>
    <dbReference type="NCBI Taxonomy" id="27376"/>
    <lineage>
        <taxon>Eukaryota</taxon>
        <taxon>Fungi</taxon>
        <taxon>Fungi incertae sedis</taxon>
        <taxon>Mucoromycota</taxon>
        <taxon>Glomeromycotina</taxon>
        <taxon>Glomeromycetes</taxon>
        <taxon>Diversisporales</taxon>
        <taxon>Acaulosporaceae</taxon>
        <taxon>Acaulospora</taxon>
    </lineage>
</organism>
<name>A0ACA9KV09_9GLOM</name>
<accession>A0ACA9KV09</accession>
<sequence>MLAIVARPVQDWLNTPSPKYSRILPVPPYAAGEYSKKPTGILVAYLHGKLAGKMQYEIFGAGPPVVWEFAFQVYASDHRCLKFPRSSSHRIDGISASYTNSKKSKATSIRGMAICA</sequence>
<gene>
    <name evidence="1" type="ORF">ACOLOM_LOCUS2549</name>
</gene>
<keyword evidence="2" id="KW-1185">Reference proteome</keyword>
<evidence type="ECO:0000313" key="1">
    <source>
        <dbReference type="EMBL" id="CAG8495148.1"/>
    </source>
</evidence>